<dbReference type="PANTHER" id="PTHR10372">
    <property type="entry name" value="PLAKOPHILLIN-RELATED"/>
    <property type="match status" value="1"/>
</dbReference>
<keyword evidence="4" id="KW-0130">Cell adhesion</keyword>
<dbReference type="Gene3D" id="1.25.10.10">
    <property type="entry name" value="Leucine-rich Repeat Variant"/>
    <property type="match status" value="1"/>
</dbReference>
<dbReference type="Proteomes" id="UP000327493">
    <property type="component" value="Chromosome 7"/>
</dbReference>
<dbReference type="GO" id="GO:0005912">
    <property type="term" value="C:adherens junction"/>
    <property type="evidence" value="ECO:0007669"/>
    <property type="project" value="TreeGrafter"/>
</dbReference>
<dbReference type="SUPFAM" id="SSF48371">
    <property type="entry name" value="ARM repeat"/>
    <property type="match status" value="1"/>
</dbReference>
<feature type="compositionally biased region" description="Polar residues" evidence="7">
    <location>
        <begin position="134"/>
        <end position="147"/>
    </location>
</feature>
<evidence type="ECO:0000256" key="7">
    <source>
        <dbReference type="SAM" id="MobiDB-lite"/>
    </source>
</evidence>
<evidence type="ECO:0008006" key="11">
    <source>
        <dbReference type="Google" id="ProtNLM"/>
    </source>
</evidence>
<protein>
    <recommendedName>
        <fullName evidence="11">Plakophilin 1</fullName>
    </recommendedName>
</protein>
<comment type="caution">
    <text evidence="9">The sequence shown here is derived from an EMBL/GenBank/DDBJ whole genome shotgun (WGS) entry which is preliminary data.</text>
</comment>
<evidence type="ECO:0000313" key="10">
    <source>
        <dbReference type="Proteomes" id="UP000327493"/>
    </source>
</evidence>
<reference evidence="9 10" key="1">
    <citation type="submission" date="2019-08" db="EMBL/GenBank/DDBJ databases">
        <title>A chromosome-level genome assembly, high-density linkage maps, and genome scans reveal the genomic architecture of hybrid incompatibilities underlying speciation via character displacement in darters (Percidae: Etheostominae).</title>
        <authorList>
            <person name="Moran R.L."/>
            <person name="Catchen J.M."/>
            <person name="Fuller R.C."/>
        </authorList>
    </citation>
    <scope>NUCLEOTIDE SEQUENCE [LARGE SCALE GENOMIC DNA]</scope>
    <source>
        <strain evidence="9">EspeVRDwgs_2016</strain>
        <tissue evidence="9">Muscle</tissue>
    </source>
</reference>
<evidence type="ECO:0000256" key="5">
    <source>
        <dbReference type="ARBA" id="ARBA00022949"/>
    </source>
</evidence>
<dbReference type="GO" id="GO:0005634">
    <property type="term" value="C:nucleus"/>
    <property type="evidence" value="ECO:0007669"/>
    <property type="project" value="TreeGrafter"/>
</dbReference>
<dbReference type="PANTHER" id="PTHR10372:SF3">
    <property type="entry name" value="PLAKOPHILIN-1"/>
    <property type="match status" value="1"/>
</dbReference>
<dbReference type="InterPro" id="IPR016024">
    <property type="entry name" value="ARM-type_fold"/>
</dbReference>
<accession>A0A5J5DD42</accession>
<dbReference type="GO" id="GO:0005886">
    <property type="term" value="C:plasma membrane"/>
    <property type="evidence" value="ECO:0007669"/>
    <property type="project" value="TreeGrafter"/>
</dbReference>
<gene>
    <name evidence="9" type="ORF">FQN60_001958</name>
</gene>
<name>A0A5J5DD42_9PERO</name>
<dbReference type="SMART" id="SM00185">
    <property type="entry name" value="ARM"/>
    <property type="match status" value="7"/>
</dbReference>
<comment type="similarity">
    <text evidence="2">Belongs to the beta-catenin family.</text>
</comment>
<comment type="subcellular location">
    <subcellularLocation>
        <location evidence="1">Cell junction</location>
    </subcellularLocation>
</comment>
<dbReference type="PROSITE" id="PS50176">
    <property type="entry name" value="ARM_REPEAT"/>
    <property type="match status" value="1"/>
</dbReference>
<feature type="region of interest" description="Disordered" evidence="7">
    <location>
        <begin position="134"/>
        <end position="166"/>
    </location>
</feature>
<keyword evidence="10" id="KW-1185">Reference proteome</keyword>
<organism evidence="9 10">
    <name type="scientific">Etheostoma spectabile</name>
    <name type="common">orangethroat darter</name>
    <dbReference type="NCBI Taxonomy" id="54343"/>
    <lineage>
        <taxon>Eukaryota</taxon>
        <taxon>Metazoa</taxon>
        <taxon>Chordata</taxon>
        <taxon>Craniata</taxon>
        <taxon>Vertebrata</taxon>
        <taxon>Euteleostomi</taxon>
        <taxon>Actinopterygii</taxon>
        <taxon>Neopterygii</taxon>
        <taxon>Teleostei</taxon>
        <taxon>Neoteleostei</taxon>
        <taxon>Acanthomorphata</taxon>
        <taxon>Eupercaria</taxon>
        <taxon>Perciformes</taxon>
        <taxon>Percoidei</taxon>
        <taxon>Percidae</taxon>
        <taxon>Etheostomatinae</taxon>
        <taxon>Etheostoma</taxon>
    </lineage>
</organism>
<evidence type="ECO:0000313" key="9">
    <source>
        <dbReference type="EMBL" id="KAA8591015.1"/>
    </source>
</evidence>
<feature type="repeat" description="ARM" evidence="6">
    <location>
        <begin position="317"/>
        <end position="359"/>
    </location>
</feature>
<feature type="non-terminal residue" evidence="9">
    <location>
        <position position="1"/>
    </location>
</feature>
<dbReference type="GO" id="GO:0005737">
    <property type="term" value="C:cytoplasm"/>
    <property type="evidence" value="ECO:0007669"/>
    <property type="project" value="TreeGrafter"/>
</dbReference>
<dbReference type="EMBL" id="VOFY01000007">
    <property type="protein sequence ID" value="KAA8591015.1"/>
    <property type="molecule type" value="Genomic_DNA"/>
</dbReference>
<keyword evidence="8" id="KW-1133">Transmembrane helix</keyword>
<keyword evidence="8" id="KW-0472">Membrane</keyword>
<keyword evidence="3" id="KW-0677">Repeat</keyword>
<sequence length="799" mass="87287">RGAVPRVEFTASTLACPGYILGSVRCPNRAESSRTSLPGRRAGKMMAPEPLRSATTSKGREDTSLALPSDNKLHSGQQRVLHQVHTIERSKSKHGKSGSPSLSRTSLPPQTLTTYEFGSFKFSPSKANGFFSRTNSTLSTGYNKSVNTRSSRTLSARTSRGRQVSSGIWDQQMNTSSWPKATNGLRSARSDPALAHPFSATTMRGKGMLAQGEQSLQSRINRNSTYSVTDGTQMTNSQTRIVRPPSALYRTEGKMGTIKTSNIEQQAAAMNMSDMTLKEAVEFLSHPEENYQQCGATFIHHTTFKEEGAKQEVFHLEGILALVTLLRSPNPGVSQAAAGALRNLVFKDQDNKLVVQRCGGIAKALQLLKETDSTETQKQITGLLWNLSSADELKAELIATALPALTENVVVPFTCWSDNSANNNIHPDVFNSATGCLRNLSCGQKKERQAMRECRGLVDSLMGYVQSCVAEENPDDKSVENCACILHNLTYQLKEESPECFNKFQLEREGQHGRSKSPTIGCFSPKSSKAQKEFLFDAVRGLPEDSKPSGVKWLCHPLAMQTYLSLLGSSQNGATLEACCGALQNLTAGKGPGSSAMSQILVQKLGALLHMPRLLKSPNRSLQKTAMSLLGNMSRTSSLQTTMAKQILPELTSLLSSGPREMGNSDETIATACSSLRSLMLADTEVSKKFVKSELVSSVADLSENGSFPKGSKAASLLLYSLWNDKNLQGIAKKVDAGYRVSVADEWKGTTEPERFVIFLYGIWKRRKFTRSTFLCLLLLLNLLLLLLLLLLLYPLLPC</sequence>
<dbReference type="InterPro" id="IPR011989">
    <property type="entry name" value="ARM-like"/>
</dbReference>
<keyword evidence="8" id="KW-0812">Transmembrane</keyword>
<evidence type="ECO:0000256" key="4">
    <source>
        <dbReference type="ARBA" id="ARBA00022889"/>
    </source>
</evidence>
<dbReference type="AlphaFoldDB" id="A0A5J5DD42"/>
<keyword evidence="5" id="KW-0965">Cell junction</keyword>
<evidence type="ECO:0000256" key="1">
    <source>
        <dbReference type="ARBA" id="ARBA00004282"/>
    </source>
</evidence>
<evidence type="ECO:0000256" key="8">
    <source>
        <dbReference type="SAM" id="Phobius"/>
    </source>
</evidence>
<dbReference type="InterPro" id="IPR000225">
    <property type="entry name" value="Armadillo"/>
</dbReference>
<dbReference type="InterPro" id="IPR028435">
    <property type="entry name" value="Plakophilin/d_Catenin"/>
</dbReference>
<feature type="transmembrane region" description="Helical" evidence="8">
    <location>
        <begin position="774"/>
        <end position="797"/>
    </location>
</feature>
<dbReference type="GO" id="GO:0098609">
    <property type="term" value="P:cell-cell adhesion"/>
    <property type="evidence" value="ECO:0007669"/>
    <property type="project" value="InterPro"/>
</dbReference>
<evidence type="ECO:0000256" key="2">
    <source>
        <dbReference type="ARBA" id="ARBA00005462"/>
    </source>
</evidence>
<evidence type="ECO:0000256" key="6">
    <source>
        <dbReference type="PROSITE-ProRule" id="PRU00259"/>
    </source>
</evidence>
<evidence type="ECO:0000256" key="3">
    <source>
        <dbReference type="ARBA" id="ARBA00022737"/>
    </source>
</evidence>
<proteinExistence type="inferred from homology"/>
<feature type="region of interest" description="Disordered" evidence="7">
    <location>
        <begin position="28"/>
        <end position="110"/>
    </location>
</feature>
<feature type="compositionally biased region" description="Low complexity" evidence="7">
    <location>
        <begin position="148"/>
        <end position="158"/>
    </location>
</feature>
<dbReference type="Pfam" id="PF00514">
    <property type="entry name" value="Arm"/>
    <property type="match status" value="2"/>
</dbReference>